<evidence type="ECO:0000256" key="1">
    <source>
        <dbReference type="ARBA" id="ARBA00022723"/>
    </source>
</evidence>
<dbReference type="GO" id="GO:0045944">
    <property type="term" value="P:positive regulation of transcription by RNA polymerase II"/>
    <property type="evidence" value="ECO:0007669"/>
    <property type="project" value="UniProtKB-ARBA"/>
</dbReference>
<dbReference type="InterPro" id="IPR050329">
    <property type="entry name" value="GLI_C2H2-zinc-finger"/>
</dbReference>
<dbReference type="GO" id="GO:0005634">
    <property type="term" value="C:nucleus"/>
    <property type="evidence" value="ECO:0007669"/>
    <property type="project" value="UniProtKB-ARBA"/>
</dbReference>
<protein>
    <recommendedName>
        <fullName evidence="6">C2H2-type domain-containing protein</fullName>
    </recommendedName>
</protein>
<reference evidence="7" key="1">
    <citation type="submission" date="2023-01" db="EMBL/GenBank/DDBJ databases">
        <title>Genome assembly of the deep-sea coral Lophelia pertusa.</title>
        <authorList>
            <person name="Herrera S."/>
            <person name="Cordes E."/>
        </authorList>
    </citation>
    <scope>NUCLEOTIDE SEQUENCE</scope>
    <source>
        <strain evidence="7">USNM1676648</strain>
        <tissue evidence="7">Polyp</tissue>
    </source>
</reference>
<dbReference type="EMBL" id="MU827780">
    <property type="protein sequence ID" value="KAJ7337876.1"/>
    <property type="molecule type" value="Genomic_DNA"/>
</dbReference>
<gene>
    <name evidence="7" type="ORF">OS493_008034</name>
</gene>
<dbReference type="InterPro" id="IPR036236">
    <property type="entry name" value="Znf_C2H2_sf"/>
</dbReference>
<sequence>MSVGTWHEHIYKDPPRQPTAHFVSNILGLHSGHRASKPRYQREGNPGPIKIRYESRIAFQGNNAANTAGREKVQQGVPCKWTVPGAGICGRNHATQDHVVEIHGKGFVCLWQDCHRQLIPFTRKHKLTRHVRTHTGVKPFKCLFLDCRRTFASAEDMKYHVRRHTDERPYVCPFPGCSRRFVKSNERKSHVLKSKDHRGVTLDLTERS</sequence>
<keyword evidence="1" id="KW-0479">Metal-binding</keyword>
<keyword evidence="3 5" id="KW-0863">Zinc-finger</keyword>
<accession>A0A9X0CGC8</accession>
<dbReference type="PANTHER" id="PTHR19818">
    <property type="entry name" value="ZINC FINGER PROTEIN ZIC AND GLI"/>
    <property type="match status" value="1"/>
</dbReference>
<dbReference type="InterPro" id="IPR056436">
    <property type="entry name" value="Znf-C2H2_ZIC1-5/GLI1-3-like"/>
</dbReference>
<evidence type="ECO:0000256" key="3">
    <source>
        <dbReference type="ARBA" id="ARBA00022771"/>
    </source>
</evidence>
<dbReference type="SUPFAM" id="SSF57667">
    <property type="entry name" value="beta-beta-alpha zinc fingers"/>
    <property type="match status" value="1"/>
</dbReference>
<dbReference type="OrthoDB" id="5967292at2759"/>
<dbReference type="GO" id="GO:0000978">
    <property type="term" value="F:RNA polymerase II cis-regulatory region sequence-specific DNA binding"/>
    <property type="evidence" value="ECO:0007669"/>
    <property type="project" value="TreeGrafter"/>
</dbReference>
<name>A0A9X0CGC8_9CNID</name>
<feature type="domain" description="C2H2-type" evidence="6">
    <location>
        <begin position="112"/>
        <end position="139"/>
    </location>
</feature>
<comment type="caution">
    <text evidence="7">The sequence shown here is derived from an EMBL/GenBank/DDBJ whole genome shotgun (WGS) entry which is preliminary data.</text>
</comment>
<evidence type="ECO:0000313" key="7">
    <source>
        <dbReference type="EMBL" id="KAJ7337876.1"/>
    </source>
</evidence>
<dbReference type="PANTHER" id="PTHR19818:SF139">
    <property type="entry name" value="PAIR-RULE PROTEIN ODD-PAIRED"/>
    <property type="match status" value="1"/>
</dbReference>
<dbReference type="FunFam" id="3.30.160.60:FF:000125">
    <property type="entry name" value="Putative zinc finger protein 143"/>
    <property type="match status" value="1"/>
</dbReference>
<dbReference type="Proteomes" id="UP001163046">
    <property type="component" value="Unassembled WGS sequence"/>
</dbReference>
<feature type="domain" description="C2H2-type" evidence="6">
    <location>
        <begin position="140"/>
        <end position="169"/>
    </location>
</feature>
<evidence type="ECO:0000259" key="6">
    <source>
        <dbReference type="PROSITE" id="PS50157"/>
    </source>
</evidence>
<keyword evidence="4" id="KW-0862">Zinc</keyword>
<keyword evidence="8" id="KW-1185">Reference proteome</keyword>
<dbReference type="Pfam" id="PF23561">
    <property type="entry name" value="zf-C2H2_15"/>
    <property type="match status" value="1"/>
</dbReference>
<evidence type="ECO:0000256" key="5">
    <source>
        <dbReference type="PROSITE-ProRule" id="PRU00042"/>
    </source>
</evidence>
<evidence type="ECO:0000313" key="8">
    <source>
        <dbReference type="Proteomes" id="UP001163046"/>
    </source>
</evidence>
<dbReference type="Gene3D" id="3.30.160.60">
    <property type="entry name" value="Classic Zinc Finger"/>
    <property type="match status" value="3"/>
</dbReference>
<evidence type="ECO:0000256" key="2">
    <source>
        <dbReference type="ARBA" id="ARBA00022737"/>
    </source>
</evidence>
<dbReference type="GO" id="GO:0000981">
    <property type="term" value="F:DNA-binding transcription factor activity, RNA polymerase II-specific"/>
    <property type="evidence" value="ECO:0007669"/>
    <property type="project" value="TreeGrafter"/>
</dbReference>
<dbReference type="PROSITE" id="PS50157">
    <property type="entry name" value="ZINC_FINGER_C2H2_2"/>
    <property type="match status" value="2"/>
</dbReference>
<evidence type="ECO:0000256" key="4">
    <source>
        <dbReference type="ARBA" id="ARBA00022833"/>
    </source>
</evidence>
<organism evidence="7 8">
    <name type="scientific">Desmophyllum pertusum</name>
    <dbReference type="NCBI Taxonomy" id="174260"/>
    <lineage>
        <taxon>Eukaryota</taxon>
        <taxon>Metazoa</taxon>
        <taxon>Cnidaria</taxon>
        <taxon>Anthozoa</taxon>
        <taxon>Hexacorallia</taxon>
        <taxon>Scleractinia</taxon>
        <taxon>Caryophylliina</taxon>
        <taxon>Caryophylliidae</taxon>
        <taxon>Desmophyllum</taxon>
    </lineage>
</organism>
<keyword evidence="2" id="KW-0677">Repeat</keyword>
<dbReference type="FunFam" id="3.30.160.60:FF:002343">
    <property type="entry name" value="Zinc finger protein 33A"/>
    <property type="match status" value="1"/>
</dbReference>
<dbReference type="SMART" id="SM00355">
    <property type="entry name" value="ZnF_C2H2"/>
    <property type="match status" value="3"/>
</dbReference>
<dbReference type="InterPro" id="IPR013087">
    <property type="entry name" value="Znf_C2H2_type"/>
</dbReference>
<proteinExistence type="predicted"/>
<dbReference type="PROSITE" id="PS00028">
    <property type="entry name" value="ZINC_FINGER_C2H2_1"/>
    <property type="match status" value="1"/>
</dbReference>
<dbReference type="GO" id="GO:0008270">
    <property type="term" value="F:zinc ion binding"/>
    <property type="evidence" value="ECO:0007669"/>
    <property type="project" value="UniProtKB-KW"/>
</dbReference>
<dbReference type="AlphaFoldDB" id="A0A9X0CGC8"/>